<proteinExistence type="inferred from homology"/>
<sequence length="87" mass="9783">MIQAVVQIHLKHGVADPEGATTAKALRELGFGEVRSVSFIKTYRIELECDDPDLARERVDKMCRMLLANPVIQEYEIKIGNNVDTPD</sequence>
<dbReference type="Gene3D" id="3.30.1280.10">
    <property type="entry name" value="Phosphoribosylformylglycinamidine synthase subunit PurS"/>
    <property type="match status" value="1"/>
</dbReference>
<dbReference type="PANTHER" id="PTHR34696:SF1">
    <property type="entry name" value="PHOSPHORIBOSYLFORMYLGLYCINAMIDINE SYNTHASE SUBUNIT PURS"/>
    <property type="match status" value="1"/>
</dbReference>
<comment type="function">
    <text evidence="6">Part of the phosphoribosylformylglycinamidine synthase complex involved in the purines biosynthetic pathway. Catalyzes the ATP-dependent conversion of formylglycinamide ribonucleotide (FGAR) and glutamine to yield formylglycinamidine ribonucleotide (FGAM) and glutamate. The FGAM synthase complex is composed of three subunits. PurQ produces an ammonia molecule by converting glutamine to glutamate. PurL transfers the ammonia molecule to FGAR to form FGAM in an ATP-dependent manner. PurS interacts with PurQ and PurL and is thought to assist in the transfer of the ammonia molecule from PurQ to PurL.</text>
</comment>
<evidence type="ECO:0000256" key="2">
    <source>
        <dbReference type="ARBA" id="ARBA00022598"/>
    </source>
</evidence>
<evidence type="ECO:0000256" key="4">
    <source>
        <dbReference type="ARBA" id="ARBA00022755"/>
    </source>
</evidence>
<evidence type="ECO:0000313" key="8">
    <source>
        <dbReference type="Proteomes" id="UP000185779"/>
    </source>
</evidence>
<dbReference type="InterPro" id="IPR003850">
    <property type="entry name" value="PurS"/>
</dbReference>
<comment type="caution">
    <text evidence="7">The sequence shown here is derived from an EMBL/GenBank/DDBJ whole genome shotgun (WGS) entry which is preliminary data.</text>
</comment>
<dbReference type="STRING" id="1839936.SBU_000293"/>
<dbReference type="GO" id="GO:0005524">
    <property type="term" value="F:ATP binding"/>
    <property type="evidence" value="ECO:0007669"/>
    <property type="project" value="UniProtKB-UniRule"/>
</dbReference>
<dbReference type="Pfam" id="PF02700">
    <property type="entry name" value="PurS"/>
    <property type="match status" value="1"/>
</dbReference>
<dbReference type="GO" id="GO:0005737">
    <property type="term" value="C:cytoplasm"/>
    <property type="evidence" value="ECO:0007669"/>
    <property type="project" value="UniProtKB-SubCell"/>
</dbReference>
<dbReference type="AlphaFoldDB" id="A0A1F2P6R9"/>
<comment type="catalytic activity">
    <reaction evidence="6">
        <text>N(2)-formyl-N(1)-(5-phospho-beta-D-ribosyl)glycinamide + L-glutamine + ATP + H2O = 2-formamido-N(1)-(5-O-phospho-beta-D-ribosyl)acetamidine + L-glutamate + ADP + phosphate + H(+)</text>
        <dbReference type="Rhea" id="RHEA:17129"/>
        <dbReference type="ChEBI" id="CHEBI:15377"/>
        <dbReference type="ChEBI" id="CHEBI:15378"/>
        <dbReference type="ChEBI" id="CHEBI:29985"/>
        <dbReference type="ChEBI" id="CHEBI:30616"/>
        <dbReference type="ChEBI" id="CHEBI:43474"/>
        <dbReference type="ChEBI" id="CHEBI:58359"/>
        <dbReference type="ChEBI" id="CHEBI:147286"/>
        <dbReference type="ChEBI" id="CHEBI:147287"/>
        <dbReference type="ChEBI" id="CHEBI:456216"/>
        <dbReference type="EC" id="6.3.5.3"/>
    </reaction>
</comment>
<keyword evidence="3 6" id="KW-0547">Nucleotide-binding</keyword>
<dbReference type="SUPFAM" id="SSF82697">
    <property type="entry name" value="PurS-like"/>
    <property type="match status" value="1"/>
</dbReference>
<comment type="similarity">
    <text evidence="6">Belongs to the PurS family.</text>
</comment>
<comment type="subcellular location">
    <subcellularLocation>
        <location evidence="6">Cytoplasm</location>
    </subcellularLocation>
</comment>
<dbReference type="NCBIfam" id="TIGR00302">
    <property type="entry name" value="phosphoribosylformylglycinamidine synthase subunit PurS"/>
    <property type="match status" value="1"/>
</dbReference>
<keyword evidence="8" id="KW-1185">Reference proteome</keyword>
<name>A0A1F2P6R9_9EURY</name>
<dbReference type="PANTHER" id="PTHR34696">
    <property type="entry name" value="PHOSPHORIBOSYLFORMYLGLYCINAMIDINE SYNTHASE SUBUNIT PURS"/>
    <property type="match status" value="1"/>
</dbReference>
<dbReference type="NCBIfam" id="NF004630">
    <property type="entry name" value="PRK05974.1"/>
    <property type="match status" value="1"/>
</dbReference>
<gene>
    <name evidence="6" type="primary">purS</name>
    <name evidence="7" type="ORF">SBU_000293</name>
</gene>
<comment type="subunit">
    <text evidence="6">Part of the FGAM synthase complex composed of 1 PurL, 1 PurQ and 2 PurS subunits.</text>
</comment>
<keyword evidence="2 6" id="KW-0436">Ligase</keyword>
<evidence type="ECO:0000256" key="5">
    <source>
        <dbReference type="ARBA" id="ARBA00022840"/>
    </source>
</evidence>
<reference evidence="7" key="1">
    <citation type="submission" date="2016-05" db="EMBL/GenBank/DDBJ databases">
        <title>Microbial consortia oxidize butane by reversing methanogenesis.</title>
        <authorList>
            <person name="Laso-Perez R."/>
            <person name="Richter M."/>
            <person name="Wegener G."/>
            <person name="Musat F."/>
        </authorList>
    </citation>
    <scope>NUCLEOTIDE SEQUENCE [LARGE SCALE GENOMIC DNA]</scope>
    <source>
        <strain evidence="7">BOX1</strain>
    </source>
</reference>
<organism evidence="7 8">
    <name type="scientific">Candidatus Syntropharchaeum butanivorans</name>
    <dbReference type="NCBI Taxonomy" id="1839936"/>
    <lineage>
        <taxon>Archaea</taxon>
        <taxon>Methanobacteriati</taxon>
        <taxon>Methanobacteriota</taxon>
        <taxon>Stenosarchaea group</taxon>
        <taxon>Methanomicrobia</taxon>
        <taxon>Methanosarcinales</taxon>
        <taxon>ANME-2 cluster</taxon>
        <taxon>Candidatus Syntropharchaeum</taxon>
    </lineage>
</organism>
<evidence type="ECO:0000256" key="3">
    <source>
        <dbReference type="ARBA" id="ARBA00022741"/>
    </source>
</evidence>
<protein>
    <recommendedName>
        <fullName evidence="6">Phosphoribosylformylglycinamidine synthase subunit PurS</fullName>
        <shortName evidence="6">FGAM synthase</shortName>
        <ecNumber evidence="6">6.3.5.3</ecNumber>
    </recommendedName>
    <alternativeName>
        <fullName evidence="6">Formylglycinamide ribonucleotide amidotransferase subunit III</fullName>
        <shortName evidence="6">FGAR amidotransferase III</shortName>
        <shortName evidence="6">FGAR-AT III</shortName>
    </alternativeName>
    <alternativeName>
        <fullName evidence="6">Phosphoribosylformylglycinamidine synthase subunit III</fullName>
    </alternativeName>
</protein>
<dbReference type="EC" id="6.3.5.3" evidence="6"/>
<dbReference type="EMBL" id="LYOR01000001">
    <property type="protein sequence ID" value="OFV67000.1"/>
    <property type="molecule type" value="Genomic_DNA"/>
</dbReference>
<dbReference type="UniPathway" id="UPA00074">
    <property type="reaction ID" value="UER00128"/>
</dbReference>
<dbReference type="InterPro" id="IPR036604">
    <property type="entry name" value="PurS-like_sf"/>
</dbReference>
<dbReference type="HAMAP" id="MF_01926">
    <property type="entry name" value="PurS"/>
    <property type="match status" value="1"/>
</dbReference>
<evidence type="ECO:0000313" key="7">
    <source>
        <dbReference type="EMBL" id="OFV67000.1"/>
    </source>
</evidence>
<dbReference type="GO" id="GO:0006189">
    <property type="term" value="P:'de novo' IMP biosynthetic process"/>
    <property type="evidence" value="ECO:0007669"/>
    <property type="project" value="UniProtKB-UniRule"/>
</dbReference>
<keyword evidence="1 6" id="KW-0963">Cytoplasm</keyword>
<comment type="pathway">
    <text evidence="6">Purine metabolism; IMP biosynthesis via de novo pathway; 5-amino-1-(5-phospho-D-ribosyl)imidazole from N(2)-formyl-N(1)-(5-phospho-D-ribosyl)glycinamide: step 1/2.</text>
</comment>
<evidence type="ECO:0000256" key="1">
    <source>
        <dbReference type="ARBA" id="ARBA00022490"/>
    </source>
</evidence>
<accession>A0A1F2P6R9</accession>
<keyword evidence="5 6" id="KW-0067">ATP-binding</keyword>
<dbReference type="Proteomes" id="UP000185779">
    <property type="component" value="Unassembled WGS sequence"/>
</dbReference>
<keyword evidence="4 6" id="KW-0658">Purine biosynthesis</keyword>
<dbReference type="GO" id="GO:0004642">
    <property type="term" value="F:phosphoribosylformylglycinamidine synthase activity"/>
    <property type="evidence" value="ECO:0007669"/>
    <property type="project" value="UniProtKB-UniRule"/>
</dbReference>
<evidence type="ECO:0000256" key="6">
    <source>
        <dbReference type="HAMAP-Rule" id="MF_01926"/>
    </source>
</evidence>